<name>A0A371NYQ2_9ACTN</name>
<dbReference type="AlphaFoldDB" id="A0A371NYQ2"/>
<dbReference type="InterPro" id="IPR016031">
    <property type="entry name" value="Trp_RNA-bd_attenuator-like_dom"/>
</dbReference>
<dbReference type="Pfam" id="PF01987">
    <property type="entry name" value="AIM24"/>
    <property type="match status" value="1"/>
</dbReference>
<dbReference type="PANTHER" id="PTHR38074">
    <property type="entry name" value="ALTERED INHERITANCE OF MITOCHONDRIA PROTEIN 24, MITOCHONDRIAL"/>
    <property type="match status" value="1"/>
</dbReference>
<dbReference type="InterPro" id="IPR036983">
    <property type="entry name" value="AIM24_sf"/>
</dbReference>
<dbReference type="Gene3D" id="3.60.160.10">
    <property type="entry name" value="Mitochondrial biogenesis AIM24"/>
    <property type="match status" value="1"/>
</dbReference>
<reference evidence="1 2" key="1">
    <citation type="submission" date="2018-08" db="EMBL/GenBank/DDBJ databases">
        <title>Aeromicrobium sp. M2KJ-4, whole genome shotgun sequence.</title>
        <authorList>
            <person name="Tuo L."/>
        </authorList>
    </citation>
    <scope>NUCLEOTIDE SEQUENCE [LARGE SCALE GENOMIC DNA]</scope>
    <source>
        <strain evidence="1 2">M2KJ-4</strain>
    </source>
</reference>
<dbReference type="Proteomes" id="UP000265581">
    <property type="component" value="Unassembled WGS sequence"/>
</dbReference>
<evidence type="ECO:0000313" key="2">
    <source>
        <dbReference type="Proteomes" id="UP000265581"/>
    </source>
</evidence>
<accession>A0A371NYQ2</accession>
<evidence type="ECO:0000313" key="1">
    <source>
        <dbReference type="EMBL" id="REK68815.1"/>
    </source>
</evidence>
<dbReference type="RefSeq" id="WP_119705740.1">
    <property type="nucleotide sequence ID" value="NZ_JBHSOI010000001.1"/>
</dbReference>
<gene>
    <name evidence="1" type="ORF">DX116_18250</name>
</gene>
<dbReference type="EMBL" id="QUBR01000003">
    <property type="protein sequence ID" value="REK68815.1"/>
    <property type="molecule type" value="Genomic_DNA"/>
</dbReference>
<dbReference type="SUPFAM" id="SSF51219">
    <property type="entry name" value="TRAP-like"/>
    <property type="match status" value="1"/>
</dbReference>
<organism evidence="1 2">
    <name type="scientific">Aeromicrobium endophyticum</name>
    <dbReference type="NCBI Taxonomy" id="2292704"/>
    <lineage>
        <taxon>Bacteria</taxon>
        <taxon>Bacillati</taxon>
        <taxon>Actinomycetota</taxon>
        <taxon>Actinomycetes</taxon>
        <taxon>Propionibacteriales</taxon>
        <taxon>Nocardioidaceae</taxon>
        <taxon>Aeromicrobium</taxon>
    </lineage>
</organism>
<proteinExistence type="predicted"/>
<dbReference type="OrthoDB" id="9811665at2"/>
<dbReference type="InterPro" id="IPR002838">
    <property type="entry name" value="AIM24"/>
</dbReference>
<keyword evidence="2" id="KW-1185">Reference proteome</keyword>
<comment type="caution">
    <text evidence="1">The sequence shown here is derived from an EMBL/GenBank/DDBJ whole genome shotgun (WGS) entry which is preliminary data.</text>
</comment>
<sequence length="244" mass="25376">MKSDLFSQANLEVQTSERFTLQNPRMLKVTLGAPVLATKGVMVAYQGQVTFEHKSAGSIGKLMKKVVTSEDNPLMTVAGQGEVFFADTAKNVFVLNLEGDGITINGRNLLAFDASLDHDIRRVKGVGVAAGGLFNTVVNGTGQVALVADGDPMILDCSQQPTYVDINAAVCWSANLQPQLHNSMTMRSSLRGGSGEAFQYAFQGPGFVVVQPSEGPAYPQQGGGNGGNVAAAAVGGGILGGILS</sequence>
<dbReference type="PANTHER" id="PTHR38074:SF1">
    <property type="entry name" value="ALTERED INHERITANCE OF MITOCHONDRIA PROTEIN 24, MITOCHONDRIAL"/>
    <property type="match status" value="1"/>
</dbReference>
<protein>
    <submittedName>
        <fullName evidence="1">AIM24 family protein</fullName>
    </submittedName>
</protein>